<dbReference type="Proteomes" id="UP001431783">
    <property type="component" value="Unassembled WGS sequence"/>
</dbReference>
<comment type="subcellular location">
    <subcellularLocation>
        <location evidence="1">Nucleus</location>
    </subcellularLocation>
</comment>
<dbReference type="GO" id="GO:0006357">
    <property type="term" value="P:regulation of transcription by RNA polymerase II"/>
    <property type="evidence" value="ECO:0007669"/>
    <property type="project" value="TreeGrafter"/>
</dbReference>
<dbReference type="GO" id="GO:0003714">
    <property type="term" value="F:transcription corepressor activity"/>
    <property type="evidence" value="ECO:0007669"/>
    <property type="project" value="TreeGrafter"/>
</dbReference>
<proteinExistence type="predicted"/>
<gene>
    <name evidence="10" type="ORF">WA026_017743</name>
</gene>
<dbReference type="EMBL" id="JARQZJ010000041">
    <property type="protein sequence ID" value="KAK9877347.1"/>
    <property type="molecule type" value="Genomic_DNA"/>
</dbReference>
<dbReference type="AlphaFoldDB" id="A0AAW1U0S1"/>
<keyword evidence="4" id="KW-0862">Zinc</keyword>
<dbReference type="GO" id="GO:0000118">
    <property type="term" value="C:histone deacetylase complex"/>
    <property type="evidence" value="ECO:0007669"/>
    <property type="project" value="TreeGrafter"/>
</dbReference>
<organism evidence="10 11">
    <name type="scientific">Henosepilachna vigintioctopunctata</name>
    <dbReference type="NCBI Taxonomy" id="420089"/>
    <lineage>
        <taxon>Eukaryota</taxon>
        <taxon>Metazoa</taxon>
        <taxon>Ecdysozoa</taxon>
        <taxon>Arthropoda</taxon>
        <taxon>Hexapoda</taxon>
        <taxon>Insecta</taxon>
        <taxon>Pterygota</taxon>
        <taxon>Neoptera</taxon>
        <taxon>Endopterygota</taxon>
        <taxon>Coleoptera</taxon>
        <taxon>Polyphaga</taxon>
        <taxon>Cucujiformia</taxon>
        <taxon>Coccinelloidea</taxon>
        <taxon>Coccinellidae</taxon>
        <taxon>Epilachninae</taxon>
        <taxon>Epilachnini</taxon>
        <taxon>Henosepilachna</taxon>
    </lineage>
</organism>
<evidence type="ECO:0000256" key="6">
    <source>
        <dbReference type="ARBA" id="ARBA00023125"/>
    </source>
</evidence>
<dbReference type="InterPro" id="IPR009057">
    <property type="entry name" value="Homeodomain-like_sf"/>
</dbReference>
<dbReference type="SMART" id="SM01189">
    <property type="entry name" value="ELM2"/>
    <property type="match status" value="1"/>
</dbReference>
<evidence type="ECO:0000256" key="2">
    <source>
        <dbReference type="ARBA" id="ARBA00022723"/>
    </source>
</evidence>
<evidence type="ECO:0000256" key="5">
    <source>
        <dbReference type="ARBA" id="ARBA00023015"/>
    </source>
</evidence>
<dbReference type="SUPFAM" id="SSF46689">
    <property type="entry name" value="Homeodomain-like"/>
    <property type="match status" value="1"/>
</dbReference>
<dbReference type="InterPro" id="IPR000949">
    <property type="entry name" value="ELM2_dom"/>
</dbReference>
<dbReference type="FunFam" id="1.10.10.60:FF:000012">
    <property type="entry name" value="Metastasis-associated 1 family, member 3"/>
    <property type="match status" value="1"/>
</dbReference>
<evidence type="ECO:0000256" key="1">
    <source>
        <dbReference type="ARBA" id="ARBA00004123"/>
    </source>
</evidence>
<keyword evidence="7" id="KW-0804">Transcription</keyword>
<dbReference type="Gene3D" id="1.10.10.60">
    <property type="entry name" value="Homeodomain-like"/>
    <property type="match status" value="1"/>
</dbReference>
<feature type="domain" description="ELM2" evidence="9">
    <location>
        <begin position="29"/>
        <end position="112"/>
    </location>
</feature>
<dbReference type="GO" id="GO:0003677">
    <property type="term" value="F:DNA binding"/>
    <property type="evidence" value="ECO:0007669"/>
    <property type="project" value="UniProtKB-KW"/>
</dbReference>
<evidence type="ECO:0000256" key="3">
    <source>
        <dbReference type="ARBA" id="ARBA00022771"/>
    </source>
</evidence>
<keyword evidence="2" id="KW-0479">Metal-binding</keyword>
<evidence type="ECO:0000313" key="11">
    <source>
        <dbReference type="Proteomes" id="UP001431783"/>
    </source>
</evidence>
<dbReference type="PANTHER" id="PTHR16089:SF28">
    <property type="entry name" value="REST COREPRESSOR"/>
    <property type="match status" value="1"/>
</dbReference>
<evidence type="ECO:0000259" key="9">
    <source>
        <dbReference type="PROSITE" id="PS51156"/>
    </source>
</evidence>
<dbReference type="Gene3D" id="4.10.1240.50">
    <property type="match status" value="1"/>
</dbReference>
<keyword evidence="8" id="KW-0539">Nucleus</keyword>
<keyword evidence="5" id="KW-0805">Transcription regulation</keyword>
<keyword evidence="11" id="KW-1185">Reference proteome</keyword>
<name>A0AAW1U0S1_9CUCU</name>
<evidence type="ECO:0000256" key="4">
    <source>
        <dbReference type="ARBA" id="ARBA00022833"/>
    </source>
</evidence>
<sequence>MSSIEVDYNNVLSDSENVLEHSTVETTRGFIRVGAQYQAVCTELQPENQRAELREKAVLVWAPTDSITDKELEEYIALAKGKHGYTEEQALGLLRYNKYDLKLSAKHLTQFTPVPDGWSIEDAKLFKKTLHSVGRDFRKIKEVLPHKSICCLVEYFYKRRSEKKAKSAYRTRVSRKRKEAENSDGIENDLDLICGKAKKAKFS</sequence>
<reference evidence="10 11" key="1">
    <citation type="submission" date="2023-03" db="EMBL/GenBank/DDBJ databases">
        <title>Genome insight into feeding habits of ladybird beetles.</title>
        <authorList>
            <person name="Li H.-S."/>
            <person name="Huang Y.-H."/>
            <person name="Pang H."/>
        </authorList>
    </citation>
    <scope>NUCLEOTIDE SEQUENCE [LARGE SCALE GENOMIC DNA]</scope>
    <source>
        <strain evidence="10">SYSU_2023b</strain>
        <tissue evidence="10">Whole body</tissue>
    </source>
</reference>
<protein>
    <recommendedName>
        <fullName evidence="9">ELM2 domain-containing protein</fullName>
    </recommendedName>
</protein>
<comment type="caution">
    <text evidence="10">The sequence shown here is derived from an EMBL/GenBank/DDBJ whole genome shotgun (WGS) entry which is preliminary data.</text>
</comment>
<dbReference type="Pfam" id="PF01448">
    <property type="entry name" value="ELM2"/>
    <property type="match status" value="1"/>
</dbReference>
<dbReference type="InterPro" id="IPR051066">
    <property type="entry name" value="Trans_reg/Corepressor"/>
</dbReference>
<keyword evidence="3" id="KW-0863">Zinc-finger</keyword>
<evidence type="ECO:0000256" key="8">
    <source>
        <dbReference type="ARBA" id="ARBA00023242"/>
    </source>
</evidence>
<evidence type="ECO:0000313" key="10">
    <source>
        <dbReference type="EMBL" id="KAK9877347.1"/>
    </source>
</evidence>
<accession>A0AAW1U0S1</accession>
<dbReference type="GO" id="GO:0005667">
    <property type="term" value="C:transcription regulator complex"/>
    <property type="evidence" value="ECO:0007669"/>
    <property type="project" value="TreeGrafter"/>
</dbReference>
<dbReference type="PANTHER" id="PTHR16089">
    <property type="entry name" value="REST COREPRESSOR COREST PROTEIN-RELATED"/>
    <property type="match status" value="1"/>
</dbReference>
<evidence type="ECO:0000256" key="7">
    <source>
        <dbReference type="ARBA" id="ARBA00023163"/>
    </source>
</evidence>
<dbReference type="PROSITE" id="PS51156">
    <property type="entry name" value="ELM2"/>
    <property type="match status" value="1"/>
</dbReference>
<dbReference type="GO" id="GO:0008270">
    <property type="term" value="F:zinc ion binding"/>
    <property type="evidence" value="ECO:0007669"/>
    <property type="project" value="UniProtKB-KW"/>
</dbReference>
<keyword evidence="6" id="KW-0238">DNA-binding</keyword>